<feature type="region of interest" description="Disordered" evidence="13">
    <location>
        <begin position="997"/>
        <end position="1025"/>
    </location>
</feature>
<sequence length="1025" mass="111855">MTTVISHPREYPQPSGSKYHPQPHHPHQHPSQQQHSHQHHVLKKKTSSSTGRDDKMLIGQWRIGRTIGKGSSGRVKIAKHAITGKYAAIKIVPKGMIIESRMSVSEAGVKQDKVLLGIEREIVIMKLIDHPNVLNLYDVWETSTELYLIMEYVPGGELFDYLVKRGRLPVSEALHYFQQIIMAVDYCHRFNICHRDLKPENLLLDKDKNIKVADFGMAAWEAGERMLETSCGSPHYASPEIVAGKAYHGSSSDIWSCGIILFALLTGRLPFDDDNIRSLLQKVKVGVFEMPDEIKDPARDLLSRMLEKDPEQRITMPDILAHPFFVSRSPRPIPGRALVSPPSLTEVERPVNSPEEIDPDIMGNLKTLWSGATDDEIVAALMSREKTWEKAIYHLLIKYRNKHLENYNMDDEEDVEARAKRQTRRQAGPSPAKRKGGPPPTAQKPRLAPLGENDTIQERVAPARPQAPTPKKASGVTTDSPAVPKKGTMGPPPLRSPAGPRPPMSRGNTYTPGPPLAPAIMLQEATPVKEMVPPPLPSPSPRPRSEILPSPLIPDAAQLSPLNVPRVGDQQLQHFFNEVANQLNTMNIRSSVGSGSSSSSAILGADYQTYLAYANGAIIPPTSPVLSSSTMDPNQFADADDDETVAPSVHSVVSPSLHTSPAATLVGLGIGGPPSHNARPGLHPMQDPNNRWSYTSSNSSRGTPATSYIEPSYTGTATYTPAPMIWTESPFTSPPQRPAPLPNHVVTRLAPTRPPPPAPRPLTMMSRDESYVVLDSAESTPSDPSVASWGTKSSGFSAHRGQDGFGMLKRRKKPSPIELGVGFTATPVSSPMPSLGVPSPTGLGPSPKRSWFNNLFSFKPPSCTLLSHDNIGASREKAKKVLGDMGVQVNVVEIDGLRALRCRFEDVKGNGTAARGVRFRIEFSRSSQNTSGGYNTLVSLTLEKGAQSSFKSIFQQLKDSFEGVTQTSQTQSLSSRPPANITPISSQYTQGRYAISAPSTPHVLPSPRFPTTQSASVQLPSVMRM</sequence>
<evidence type="ECO:0000256" key="8">
    <source>
        <dbReference type="ARBA" id="ARBA00022777"/>
    </source>
</evidence>
<dbReference type="Gene3D" id="1.10.510.10">
    <property type="entry name" value="Transferase(Phosphotransferase) domain 1"/>
    <property type="match status" value="1"/>
</dbReference>
<dbReference type="Pfam" id="PF00069">
    <property type="entry name" value="Pkinase"/>
    <property type="match status" value="1"/>
</dbReference>
<dbReference type="InterPro" id="IPR008271">
    <property type="entry name" value="Ser/Thr_kinase_AS"/>
</dbReference>
<keyword evidence="7 12" id="KW-0547">Nucleotide-binding</keyword>
<keyword evidence="16" id="KW-1185">Reference proteome</keyword>
<dbReference type="AlphaFoldDB" id="A0A4V1M404"/>
<dbReference type="GO" id="GO:0005940">
    <property type="term" value="C:septin ring"/>
    <property type="evidence" value="ECO:0007669"/>
    <property type="project" value="UniProtKB-ARBA"/>
</dbReference>
<feature type="compositionally biased region" description="Polar residues" evidence="13">
    <location>
        <begin position="1009"/>
        <end position="1019"/>
    </location>
</feature>
<protein>
    <recommendedName>
        <fullName evidence="3">non-specific serine/threonine protein kinase</fullName>
        <ecNumber evidence="3">2.7.11.1</ecNumber>
    </recommendedName>
</protein>
<name>A0A4V1M404_TREME</name>
<comment type="catalytic activity">
    <reaction evidence="11">
        <text>L-seryl-[protein] + ATP = O-phospho-L-seryl-[protein] + ADP + H(+)</text>
        <dbReference type="Rhea" id="RHEA:17989"/>
        <dbReference type="Rhea" id="RHEA-COMP:9863"/>
        <dbReference type="Rhea" id="RHEA-COMP:11604"/>
        <dbReference type="ChEBI" id="CHEBI:15378"/>
        <dbReference type="ChEBI" id="CHEBI:29999"/>
        <dbReference type="ChEBI" id="CHEBI:30616"/>
        <dbReference type="ChEBI" id="CHEBI:83421"/>
        <dbReference type="ChEBI" id="CHEBI:456216"/>
        <dbReference type="EC" id="2.7.11.1"/>
    </reaction>
</comment>
<dbReference type="PANTHER" id="PTHR24346">
    <property type="entry name" value="MAP/MICROTUBULE AFFINITY-REGULATING KINASE"/>
    <property type="match status" value="1"/>
</dbReference>
<evidence type="ECO:0000259" key="14">
    <source>
        <dbReference type="PROSITE" id="PS50011"/>
    </source>
</evidence>
<keyword evidence="9 12" id="KW-0067">ATP-binding</keyword>
<evidence type="ECO:0000256" key="12">
    <source>
        <dbReference type="PROSITE-ProRule" id="PRU10141"/>
    </source>
</evidence>
<evidence type="ECO:0000256" key="10">
    <source>
        <dbReference type="ARBA" id="ARBA00047899"/>
    </source>
</evidence>
<dbReference type="InParanoid" id="A0A4V1M404"/>
<dbReference type="InterPro" id="IPR017441">
    <property type="entry name" value="Protein_kinase_ATP_BS"/>
</dbReference>
<dbReference type="EMBL" id="SDIL01000043">
    <property type="protein sequence ID" value="RXK38677.1"/>
    <property type="molecule type" value="Genomic_DNA"/>
</dbReference>
<evidence type="ECO:0000256" key="4">
    <source>
        <dbReference type="ARBA" id="ARBA00022527"/>
    </source>
</evidence>
<proteinExistence type="inferred from homology"/>
<keyword evidence="4" id="KW-0723">Serine/threonine-protein kinase</keyword>
<dbReference type="PROSITE" id="PS00108">
    <property type="entry name" value="PROTEIN_KINASE_ST"/>
    <property type="match status" value="1"/>
</dbReference>
<evidence type="ECO:0000256" key="13">
    <source>
        <dbReference type="SAM" id="MobiDB-lite"/>
    </source>
</evidence>
<dbReference type="GO" id="GO:0005524">
    <property type="term" value="F:ATP binding"/>
    <property type="evidence" value="ECO:0007669"/>
    <property type="project" value="UniProtKB-UniRule"/>
</dbReference>
<evidence type="ECO:0000256" key="7">
    <source>
        <dbReference type="ARBA" id="ARBA00022741"/>
    </source>
</evidence>
<feature type="compositionally biased region" description="Pro residues" evidence="13">
    <location>
        <begin position="490"/>
        <end position="503"/>
    </location>
</feature>
<evidence type="ECO:0000256" key="1">
    <source>
        <dbReference type="ARBA" id="ARBA00004266"/>
    </source>
</evidence>
<dbReference type="PANTHER" id="PTHR24346:SF110">
    <property type="entry name" value="NON-SPECIFIC SERINE_THREONINE PROTEIN KINASE"/>
    <property type="match status" value="1"/>
</dbReference>
<feature type="compositionally biased region" description="Basic residues" evidence="13">
    <location>
        <begin position="36"/>
        <end position="46"/>
    </location>
</feature>
<comment type="catalytic activity">
    <reaction evidence="10">
        <text>L-threonyl-[protein] + ATP = O-phospho-L-threonyl-[protein] + ADP + H(+)</text>
        <dbReference type="Rhea" id="RHEA:46608"/>
        <dbReference type="Rhea" id="RHEA-COMP:11060"/>
        <dbReference type="Rhea" id="RHEA-COMP:11605"/>
        <dbReference type="ChEBI" id="CHEBI:15378"/>
        <dbReference type="ChEBI" id="CHEBI:30013"/>
        <dbReference type="ChEBI" id="CHEBI:30616"/>
        <dbReference type="ChEBI" id="CHEBI:61977"/>
        <dbReference type="ChEBI" id="CHEBI:456216"/>
        <dbReference type="EC" id="2.7.11.1"/>
    </reaction>
</comment>
<dbReference type="Proteomes" id="UP000289152">
    <property type="component" value="Unassembled WGS sequence"/>
</dbReference>
<feature type="compositionally biased region" description="Pro residues" evidence="13">
    <location>
        <begin position="532"/>
        <end position="542"/>
    </location>
</feature>
<dbReference type="InterPro" id="IPR011009">
    <property type="entry name" value="Kinase-like_dom_sf"/>
</dbReference>
<dbReference type="PROSITE" id="PS00107">
    <property type="entry name" value="PROTEIN_KINASE_ATP"/>
    <property type="match status" value="1"/>
</dbReference>
<comment type="similarity">
    <text evidence="2">Belongs to the protein kinase superfamily. CAMK Ser/Thr protein kinase family. NIM1 subfamily.</text>
</comment>
<dbReference type="STRING" id="5217.A0A4V1M404"/>
<dbReference type="SUPFAM" id="SSF56112">
    <property type="entry name" value="Protein kinase-like (PK-like)"/>
    <property type="match status" value="1"/>
</dbReference>
<evidence type="ECO:0000256" key="2">
    <source>
        <dbReference type="ARBA" id="ARBA00010791"/>
    </source>
</evidence>
<dbReference type="OrthoDB" id="193931at2759"/>
<dbReference type="FunFam" id="1.10.510.10:FF:000394">
    <property type="entry name" value="Serine/threonine-protein kinase HSL1"/>
    <property type="match status" value="1"/>
</dbReference>
<dbReference type="SMART" id="SM00220">
    <property type="entry name" value="S_TKc"/>
    <property type="match status" value="1"/>
</dbReference>
<dbReference type="EC" id="2.7.11.1" evidence="3"/>
<gene>
    <name evidence="15" type="ORF">M231_03987</name>
</gene>
<feature type="domain" description="Protein kinase" evidence="14">
    <location>
        <begin position="61"/>
        <end position="325"/>
    </location>
</feature>
<feature type="region of interest" description="Disordered" evidence="13">
    <location>
        <begin position="529"/>
        <end position="550"/>
    </location>
</feature>
<feature type="region of interest" description="Disordered" evidence="13">
    <location>
        <begin position="336"/>
        <end position="359"/>
    </location>
</feature>
<dbReference type="CDD" id="cd14081">
    <property type="entry name" value="STKc_BRSK1_2"/>
    <property type="match status" value="1"/>
</dbReference>
<evidence type="ECO:0000256" key="11">
    <source>
        <dbReference type="ARBA" id="ARBA00048679"/>
    </source>
</evidence>
<dbReference type="GO" id="GO:0005935">
    <property type="term" value="C:cellular bud neck"/>
    <property type="evidence" value="ECO:0007669"/>
    <property type="project" value="UniProtKB-SubCell"/>
</dbReference>
<dbReference type="Pfam" id="PF16797">
    <property type="entry name" value="Fungal_KA1"/>
    <property type="match status" value="1"/>
</dbReference>
<accession>A0A4V1M404</accession>
<comment type="subcellular location">
    <subcellularLocation>
        <location evidence="1">Bud neck</location>
    </subcellularLocation>
</comment>
<dbReference type="GO" id="GO:0004674">
    <property type="term" value="F:protein serine/threonine kinase activity"/>
    <property type="evidence" value="ECO:0007669"/>
    <property type="project" value="UniProtKB-KW"/>
</dbReference>
<dbReference type="InterPro" id="IPR031850">
    <property type="entry name" value="Fungal_KA1_dom"/>
</dbReference>
<dbReference type="PROSITE" id="PS50011">
    <property type="entry name" value="PROTEIN_KINASE_DOM"/>
    <property type="match status" value="1"/>
</dbReference>
<comment type="caution">
    <text evidence="15">The sequence shown here is derived from an EMBL/GenBank/DDBJ whole genome shotgun (WGS) entry which is preliminary data.</text>
</comment>
<dbReference type="VEuPathDB" id="FungiDB:TREMEDRAFT_11764"/>
<organism evidence="15 16">
    <name type="scientific">Tremella mesenterica</name>
    <name type="common">Jelly fungus</name>
    <dbReference type="NCBI Taxonomy" id="5217"/>
    <lineage>
        <taxon>Eukaryota</taxon>
        <taxon>Fungi</taxon>
        <taxon>Dikarya</taxon>
        <taxon>Basidiomycota</taxon>
        <taxon>Agaricomycotina</taxon>
        <taxon>Tremellomycetes</taxon>
        <taxon>Tremellales</taxon>
        <taxon>Tremellaceae</taxon>
        <taxon>Tremella</taxon>
    </lineage>
</organism>
<dbReference type="InterPro" id="IPR000719">
    <property type="entry name" value="Prot_kinase_dom"/>
</dbReference>
<dbReference type="GO" id="GO:0035556">
    <property type="term" value="P:intracellular signal transduction"/>
    <property type="evidence" value="ECO:0007669"/>
    <property type="project" value="TreeGrafter"/>
</dbReference>
<keyword evidence="6" id="KW-0808">Transferase</keyword>
<feature type="region of interest" description="Disordered" evidence="13">
    <location>
        <begin position="413"/>
        <end position="517"/>
    </location>
</feature>
<evidence type="ECO:0000256" key="9">
    <source>
        <dbReference type="ARBA" id="ARBA00022840"/>
    </source>
</evidence>
<feature type="region of interest" description="Disordered" evidence="13">
    <location>
        <begin position="1"/>
        <end position="55"/>
    </location>
</feature>
<evidence type="ECO:0000256" key="6">
    <source>
        <dbReference type="ARBA" id="ARBA00022679"/>
    </source>
</evidence>
<keyword evidence="8 15" id="KW-0418">Kinase</keyword>
<keyword evidence="5" id="KW-0597">Phosphoprotein</keyword>
<reference evidence="15 16" key="1">
    <citation type="submission" date="2016-06" db="EMBL/GenBank/DDBJ databases">
        <title>Evolution of pathogenesis and genome organization in the Tremellales.</title>
        <authorList>
            <person name="Cuomo C."/>
            <person name="Litvintseva A."/>
            <person name="Heitman J."/>
            <person name="Chen Y."/>
            <person name="Sun S."/>
            <person name="Springer D."/>
            <person name="Dromer F."/>
            <person name="Young S."/>
            <person name="Zeng Q."/>
            <person name="Chapman S."/>
            <person name="Gujja S."/>
            <person name="Saif S."/>
            <person name="Birren B."/>
        </authorList>
    </citation>
    <scope>NUCLEOTIDE SEQUENCE [LARGE SCALE GENOMIC DNA]</scope>
    <source>
        <strain evidence="15 16">ATCC 28783</strain>
    </source>
</reference>
<evidence type="ECO:0000313" key="15">
    <source>
        <dbReference type="EMBL" id="RXK38677.1"/>
    </source>
</evidence>
<evidence type="ECO:0000256" key="3">
    <source>
        <dbReference type="ARBA" id="ARBA00012513"/>
    </source>
</evidence>
<evidence type="ECO:0000313" key="16">
    <source>
        <dbReference type="Proteomes" id="UP000289152"/>
    </source>
</evidence>
<evidence type="ECO:0000256" key="5">
    <source>
        <dbReference type="ARBA" id="ARBA00022553"/>
    </source>
</evidence>
<feature type="binding site" evidence="12">
    <location>
        <position position="90"/>
    </location>
    <ligand>
        <name>ATP</name>
        <dbReference type="ChEBI" id="CHEBI:30616"/>
    </ligand>
</feature>